<evidence type="ECO:0000313" key="2">
    <source>
        <dbReference type="Proteomes" id="UP000801492"/>
    </source>
</evidence>
<name>A0A8K0C9V1_IGNLU</name>
<reference evidence="1" key="1">
    <citation type="submission" date="2019-08" db="EMBL/GenBank/DDBJ databases">
        <title>The genome of the North American firefly Photinus pyralis.</title>
        <authorList>
            <consortium name="Photinus pyralis genome working group"/>
            <person name="Fallon T.R."/>
            <person name="Sander Lower S.E."/>
            <person name="Weng J.-K."/>
        </authorList>
    </citation>
    <scope>NUCLEOTIDE SEQUENCE</scope>
    <source>
        <strain evidence="1">TRF0915ILg1</strain>
        <tissue evidence="1">Whole body</tissue>
    </source>
</reference>
<sequence length="203" mass="22227">MVEVNEAVDAVADTTDGVALQLQLSAVGSMLKLSVVAAALMNGGVVDQLTLRGCLRLRKIRGSELWIVRDRRRSACLVDMVCDIKLIFEKVPYSFNHSTCLQDPNRTLDKNVFIRVFNKLCETGTLSSANITSERATRQGLEEVENILTLVDDPLTSSRKVATQLGILQTRVSNGIRLIVDYFNAAGLRTAGGPKIVDEFTDA</sequence>
<organism evidence="1 2">
    <name type="scientific">Ignelater luminosus</name>
    <name type="common">Cucubano</name>
    <name type="synonym">Pyrophorus luminosus</name>
    <dbReference type="NCBI Taxonomy" id="2038154"/>
    <lineage>
        <taxon>Eukaryota</taxon>
        <taxon>Metazoa</taxon>
        <taxon>Ecdysozoa</taxon>
        <taxon>Arthropoda</taxon>
        <taxon>Hexapoda</taxon>
        <taxon>Insecta</taxon>
        <taxon>Pterygota</taxon>
        <taxon>Neoptera</taxon>
        <taxon>Endopterygota</taxon>
        <taxon>Coleoptera</taxon>
        <taxon>Polyphaga</taxon>
        <taxon>Elateriformia</taxon>
        <taxon>Elateroidea</taxon>
        <taxon>Elateridae</taxon>
        <taxon>Agrypninae</taxon>
        <taxon>Pyrophorini</taxon>
        <taxon>Ignelater</taxon>
    </lineage>
</organism>
<proteinExistence type="predicted"/>
<evidence type="ECO:0000313" key="1">
    <source>
        <dbReference type="EMBL" id="KAF2881541.1"/>
    </source>
</evidence>
<dbReference type="OrthoDB" id="8197093at2759"/>
<keyword evidence="2" id="KW-1185">Reference proteome</keyword>
<protein>
    <submittedName>
        <fullName evidence="1">Uncharacterized protein</fullName>
    </submittedName>
</protein>
<dbReference type="EMBL" id="VTPC01090727">
    <property type="protein sequence ID" value="KAF2881541.1"/>
    <property type="molecule type" value="Genomic_DNA"/>
</dbReference>
<gene>
    <name evidence="1" type="ORF">ILUMI_24631</name>
</gene>
<dbReference type="Proteomes" id="UP000801492">
    <property type="component" value="Unassembled WGS sequence"/>
</dbReference>
<accession>A0A8K0C9V1</accession>
<comment type="caution">
    <text evidence="1">The sequence shown here is derived from an EMBL/GenBank/DDBJ whole genome shotgun (WGS) entry which is preliminary data.</text>
</comment>
<dbReference type="AlphaFoldDB" id="A0A8K0C9V1"/>